<dbReference type="AlphaFoldDB" id="A0A7X1F7P2"/>
<gene>
    <name evidence="1" type="ORF">H7F49_09505</name>
</gene>
<comment type="caution">
    <text evidence="1">The sequence shown here is derived from an EMBL/GenBank/DDBJ whole genome shotgun (WGS) entry which is preliminary data.</text>
</comment>
<dbReference type="Proteomes" id="UP000520156">
    <property type="component" value="Unassembled WGS sequence"/>
</dbReference>
<accession>A0A7X1F7P2</accession>
<organism evidence="1 2">
    <name type="scientific">Novosphingobium aerophilum</name>
    <dbReference type="NCBI Taxonomy" id="2839843"/>
    <lineage>
        <taxon>Bacteria</taxon>
        <taxon>Pseudomonadati</taxon>
        <taxon>Pseudomonadota</taxon>
        <taxon>Alphaproteobacteria</taxon>
        <taxon>Sphingomonadales</taxon>
        <taxon>Sphingomonadaceae</taxon>
        <taxon>Novosphingobium</taxon>
    </lineage>
</organism>
<reference evidence="1 2" key="1">
    <citation type="submission" date="2020-08" db="EMBL/GenBank/DDBJ databases">
        <title>The genome sequence of Novosphingobium flavum 4Y4.</title>
        <authorList>
            <person name="Liu Y."/>
        </authorList>
    </citation>
    <scope>NUCLEOTIDE SEQUENCE [LARGE SCALE GENOMIC DNA]</scope>
    <source>
        <strain evidence="1 2">4Y4</strain>
    </source>
</reference>
<name>A0A7X1F7P2_9SPHN</name>
<dbReference type="RefSeq" id="WP_185683363.1">
    <property type="nucleotide sequence ID" value="NZ_JACLAU010000012.1"/>
</dbReference>
<evidence type="ECO:0000313" key="2">
    <source>
        <dbReference type="Proteomes" id="UP000520156"/>
    </source>
</evidence>
<evidence type="ECO:0000313" key="1">
    <source>
        <dbReference type="EMBL" id="MBC2651940.1"/>
    </source>
</evidence>
<proteinExistence type="predicted"/>
<dbReference type="EMBL" id="JACLAU010000012">
    <property type="protein sequence ID" value="MBC2651940.1"/>
    <property type="molecule type" value="Genomic_DNA"/>
</dbReference>
<protein>
    <submittedName>
        <fullName evidence="1">Uncharacterized protein</fullName>
    </submittedName>
</protein>
<sequence length="81" mass="8795">MGKATFETPDEQDIEVDSDEVVRLAPGREEGTTIIELDTDGELVVIGTALEVAAELGLNPLEYIDAEDDDESIEDLVDDDD</sequence>
<keyword evidence="2" id="KW-1185">Reference proteome</keyword>